<proteinExistence type="predicted"/>
<dbReference type="STRING" id="945553.A0A0D2L7L6"/>
<keyword evidence="3" id="KW-1185">Reference proteome</keyword>
<evidence type="ECO:0000259" key="1">
    <source>
        <dbReference type="Pfam" id="PF06985"/>
    </source>
</evidence>
<reference evidence="3" key="1">
    <citation type="submission" date="2014-04" db="EMBL/GenBank/DDBJ databases">
        <title>Evolutionary Origins and Diversification of the Mycorrhizal Mutualists.</title>
        <authorList>
            <consortium name="DOE Joint Genome Institute"/>
            <consortium name="Mycorrhizal Genomics Consortium"/>
            <person name="Kohler A."/>
            <person name="Kuo A."/>
            <person name="Nagy L.G."/>
            <person name="Floudas D."/>
            <person name="Copeland A."/>
            <person name="Barry K.W."/>
            <person name="Cichocki N."/>
            <person name="Veneault-Fourrey C."/>
            <person name="LaButti K."/>
            <person name="Lindquist E.A."/>
            <person name="Lipzen A."/>
            <person name="Lundell T."/>
            <person name="Morin E."/>
            <person name="Murat C."/>
            <person name="Riley R."/>
            <person name="Ohm R."/>
            <person name="Sun H."/>
            <person name="Tunlid A."/>
            <person name="Henrissat B."/>
            <person name="Grigoriev I.V."/>
            <person name="Hibbett D.S."/>
            <person name="Martin F."/>
        </authorList>
    </citation>
    <scope>NUCLEOTIDE SEQUENCE [LARGE SCALE GENOMIC DNA]</scope>
    <source>
        <strain evidence="3">FD-334 SS-4</strain>
    </source>
</reference>
<feature type="domain" description="Heterokaryon incompatibility" evidence="1">
    <location>
        <begin position="205"/>
        <end position="295"/>
    </location>
</feature>
<dbReference type="PANTHER" id="PTHR10622">
    <property type="entry name" value="HET DOMAIN-CONTAINING PROTEIN"/>
    <property type="match status" value="1"/>
</dbReference>
<gene>
    <name evidence="2" type="ORF">HYPSUDRAFT_201678</name>
</gene>
<dbReference type="InterPro" id="IPR010730">
    <property type="entry name" value="HET"/>
</dbReference>
<dbReference type="Pfam" id="PF06985">
    <property type="entry name" value="HET"/>
    <property type="match status" value="1"/>
</dbReference>
<dbReference type="EMBL" id="KN817545">
    <property type="protein sequence ID" value="KJA23127.1"/>
    <property type="molecule type" value="Genomic_DNA"/>
</dbReference>
<evidence type="ECO:0000313" key="2">
    <source>
        <dbReference type="EMBL" id="KJA23127.1"/>
    </source>
</evidence>
<accession>A0A0D2L7L6</accession>
<name>A0A0D2L7L6_HYPSF</name>
<dbReference type="OrthoDB" id="5303367at2759"/>
<evidence type="ECO:0000313" key="3">
    <source>
        <dbReference type="Proteomes" id="UP000054270"/>
    </source>
</evidence>
<dbReference type="AlphaFoldDB" id="A0A0D2L7L6"/>
<dbReference type="PANTHER" id="PTHR10622:SF12">
    <property type="entry name" value="HET DOMAIN-CONTAINING PROTEIN"/>
    <property type="match status" value="1"/>
</dbReference>
<dbReference type="Proteomes" id="UP000054270">
    <property type="component" value="Unassembled WGS sequence"/>
</dbReference>
<organism evidence="2 3">
    <name type="scientific">Hypholoma sublateritium (strain FD-334 SS-4)</name>
    <dbReference type="NCBI Taxonomy" id="945553"/>
    <lineage>
        <taxon>Eukaryota</taxon>
        <taxon>Fungi</taxon>
        <taxon>Dikarya</taxon>
        <taxon>Basidiomycota</taxon>
        <taxon>Agaricomycotina</taxon>
        <taxon>Agaricomycetes</taxon>
        <taxon>Agaricomycetidae</taxon>
        <taxon>Agaricales</taxon>
        <taxon>Agaricineae</taxon>
        <taxon>Strophariaceae</taxon>
        <taxon>Hypholoma</taxon>
    </lineage>
</organism>
<sequence length="650" mass="73306">MSAQGQGLLAALVNFMQPIIYASQALVPLVSADVDTLSIAHGTAGSNAGNGAEGRILLQSLENFIKAKILTDFPVEKETEHVPRDEVPSDQVNVATPQASTAVPSLAPSPSDFTSSMRMSILTTLRLHIFNKMPIRLLAFDSTGANLRLIERNEMFGQVLQRAFVGASHPHFDSHWREAEQLDRQDSLAKRESMIETLVEHHARYAILSHTWLRDTPGDVVYRDWDTRERNQRGYLKIAKFCEVAAREHGVTFGWMDTVCINKDSSSELDESIRSMYKWYRTAHVCVTYLAETQAVEHMQDDPWFTRGWTLQELLAPRDVQFYDMNWENMLNGNKGPVDESSIATHIREQIEEATSITEEELQLCRSGYTEKIPISRRLQLAAERQVTREEDTAYSLMGLLDVDISVAYGEGAERAFFRLMRELLNSKKHILDVFNHGYFLNLTTSKNRFIPSSIEQYKRRSSLFDVSGKGVASLLNQWQPLEPIIMTHLGVRVPLLLVPALNVTQSSSPISSEGFSAIGEFSGHILVHIWSEGRPFAAQYNLLDDRILEISPFTSTTRQYTLHAPYVATFGVLNFTIDNDDILIPRNCLSVPLDCGESQPGAVRPSDRIRILATHKAPVFQLESAENQNRISVDELEIHGMQLISLYLK</sequence>
<protein>
    <recommendedName>
        <fullName evidence="1">Heterokaryon incompatibility domain-containing protein</fullName>
    </recommendedName>
</protein>